<dbReference type="SUPFAM" id="SSF57959">
    <property type="entry name" value="Leucine zipper domain"/>
    <property type="match status" value="1"/>
</dbReference>
<evidence type="ECO:0000313" key="4">
    <source>
        <dbReference type="EMBL" id="OAF71515.1"/>
    </source>
</evidence>
<evidence type="ECO:0000259" key="3">
    <source>
        <dbReference type="Pfam" id="PF07716"/>
    </source>
</evidence>
<sequence length="187" mass="21702">MNEDLNTQDKTLENVENHNGVTLNEPGTLNMSLLMPQENGKSESVKNGKINDISKKSLNDIVDNLKKKNISTTNDISHLYNHIYKKFKTEPSNHSNILMKNLPQKRRRPCKPVSADKKDAKYYEKRKLNNEAAKKSRNMRKEKETKTIEYAKVLEKQCANYEDEIKLLNESVIRLQSENLILKSQKK</sequence>
<gene>
    <name evidence="4" type="ORF">A3Q56_00720</name>
</gene>
<dbReference type="InterPro" id="IPR046347">
    <property type="entry name" value="bZIP_sf"/>
</dbReference>
<feature type="compositionally biased region" description="Polar residues" evidence="2">
    <location>
        <begin position="17"/>
        <end position="31"/>
    </location>
</feature>
<dbReference type="EMBL" id="LWCA01000044">
    <property type="protein sequence ID" value="OAF71515.1"/>
    <property type="molecule type" value="Genomic_DNA"/>
</dbReference>
<accession>A0A177BBD7</accession>
<name>A0A177BBD7_9BILA</name>
<feature type="domain" description="BZIP" evidence="3">
    <location>
        <begin position="118"/>
        <end position="168"/>
    </location>
</feature>
<comment type="caution">
    <text evidence="4">The sequence shown here is derived from an EMBL/GenBank/DDBJ whole genome shotgun (WGS) entry which is preliminary data.</text>
</comment>
<keyword evidence="1" id="KW-0175">Coiled coil</keyword>
<evidence type="ECO:0000256" key="1">
    <source>
        <dbReference type="SAM" id="Coils"/>
    </source>
</evidence>
<evidence type="ECO:0000313" key="5">
    <source>
        <dbReference type="Proteomes" id="UP000078046"/>
    </source>
</evidence>
<keyword evidence="5" id="KW-1185">Reference proteome</keyword>
<dbReference type="AlphaFoldDB" id="A0A177BBD7"/>
<dbReference type="GO" id="GO:0003700">
    <property type="term" value="F:DNA-binding transcription factor activity"/>
    <property type="evidence" value="ECO:0007669"/>
    <property type="project" value="InterPro"/>
</dbReference>
<feature type="region of interest" description="Disordered" evidence="2">
    <location>
        <begin position="1"/>
        <end position="34"/>
    </location>
</feature>
<reference evidence="4 5" key="1">
    <citation type="submission" date="2016-04" db="EMBL/GenBank/DDBJ databases">
        <title>The genome of Intoshia linei affirms orthonectids as highly simplified spiralians.</title>
        <authorList>
            <person name="Mikhailov K.V."/>
            <person name="Slusarev G.S."/>
            <person name="Nikitin M.A."/>
            <person name="Logacheva M.D."/>
            <person name="Penin A."/>
            <person name="Aleoshin V."/>
            <person name="Panchin Y.V."/>
        </authorList>
    </citation>
    <scope>NUCLEOTIDE SEQUENCE [LARGE SCALE GENOMIC DNA]</scope>
    <source>
        <strain evidence="4">Intl2013</strain>
        <tissue evidence="4">Whole animal</tissue>
    </source>
</reference>
<dbReference type="InterPro" id="IPR004827">
    <property type="entry name" value="bZIP"/>
</dbReference>
<proteinExistence type="predicted"/>
<organism evidence="4 5">
    <name type="scientific">Intoshia linei</name>
    <dbReference type="NCBI Taxonomy" id="1819745"/>
    <lineage>
        <taxon>Eukaryota</taxon>
        <taxon>Metazoa</taxon>
        <taxon>Spiralia</taxon>
        <taxon>Lophotrochozoa</taxon>
        <taxon>Mesozoa</taxon>
        <taxon>Orthonectida</taxon>
        <taxon>Rhopaluridae</taxon>
        <taxon>Intoshia</taxon>
    </lineage>
</organism>
<dbReference type="Proteomes" id="UP000078046">
    <property type="component" value="Unassembled WGS sequence"/>
</dbReference>
<dbReference type="OrthoDB" id="6022300at2759"/>
<dbReference type="Pfam" id="PF07716">
    <property type="entry name" value="bZIP_2"/>
    <property type="match status" value="1"/>
</dbReference>
<feature type="coiled-coil region" evidence="1">
    <location>
        <begin position="125"/>
        <end position="178"/>
    </location>
</feature>
<dbReference type="Gene3D" id="1.20.5.170">
    <property type="match status" value="1"/>
</dbReference>
<protein>
    <recommendedName>
        <fullName evidence="3">BZIP domain-containing protein</fullName>
    </recommendedName>
</protein>
<evidence type="ECO:0000256" key="2">
    <source>
        <dbReference type="SAM" id="MobiDB-lite"/>
    </source>
</evidence>